<keyword evidence="1 4" id="KW-0853">WD repeat</keyword>
<dbReference type="InterPro" id="IPR040132">
    <property type="entry name" value="Tex1/THOC3"/>
</dbReference>
<comment type="caution">
    <text evidence="7">The sequence shown here is derived from an EMBL/GenBank/DDBJ whole genome shotgun (WGS) entry which is preliminary data.</text>
</comment>
<dbReference type="SUPFAM" id="SSF50978">
    <property type="entry name" value="WD40 repeat-like"/>
    <property type="match status" value="1"/>
</dbReference>
<feature type="compositionally biased region" description="Basic and acidic residues" evidence="5">
    <location>
        <begin position="427"/>
        <end position="436"/>
    </location>
</feature>
<evidence type="ECO:0000313" key="8">
    <source>
        <dbReference type="Proteomes" id="UP001295684"/>
    </source>
</evidence>
<dbReference type="Proteomes" id="UP001295684">
    <property type="component" value="Unassembled WGS sequence"/>
</dbReference>
<evidence type="ECO:0000256" key="3">
    <source>
        <dbReference type="ARBA" id="ARBA00046343"/>
    </source>
</evidence>
<dbReference type="AlphaFoldDB" id="A0AAD1XH95"/>
<feature type="region of interest" description="Disordered" evidence="5">
    <location>
        <begin position="426"/>
        <end position="445"/>
    </location>
</feature>
<dbReference type="GO" id="GO:0005524">
    <property type="term" value="F:ATP binding"/>
    <property type="evidence" value="ECO:0007669"/>
    <property type="project" value="InterPro"/>
</dbReference>
<dbReference type="InterPro" id="IPR011009">
    <property type="entry name" value="Kinase-like_dom_sf"/>
</dbReference>
<organism evidence="7 8">
    <name type="scientific">Euplotes crassus</name>
    <dbReference type="NCBI Taxonomy" id="5936"/>
    <lineage>
        <taxon>Eukaryota</taxon>
        <taxon>Sar</taxon>
        <taxon>Alveolata</taxon>
        <taxon>Ciliophora</taxon>
        <taxon>Intramacronucleata</taxon>
        <taxon>Spirotrichea</taxon>
        <taxon>Hypotrichia</taxon>
        <taxon>Euplotida</taxon>
        <taxon>Euplotidae</taxon>
        <taxon>Moneuplotes</taxon>
    </lineage>
</organism>
<dbReference type="EMBL" id="CAMPGE010013974">
    <property type="protein sequence ID" value="CAI2372678.1"/>
    <property type="molecule type" value="Genomic_DNA"/>
</dbReference>
<dbReference type="InterPro" id="IPR001680">
    <property type="entry name" value="WD40_rpt"/>
</dbReference>
<dbReference type="Gene3D" id="1.10.510.10">
    <property type="entry name" value="Transferase(Phosphotransferase) domain 1"/>
    <property type="match status" value="1"/>
</dbReference>
<dbReference type="PANTHER" id="PTHR22839">
    <property type="entry name" value="THO COMPLEX SUBUNIT 3 THO3"/>
    <property type="match status" value="1"/>
</dbReference>
<comment type="similarity">
    <text evidence="3">Belongs to the THOC3 family.</text>
</comment>
<protein>
    <recommendedName>
        <fullName evidence="6">Protein kinase domain-containing protein</fullName>
    </recommendedName>
</protein>
<keyword evidence="2" id="KW-0677">Repeat</keyword>
<evidence type="ECO:0000256" key="4">
    <source>
        <dbReference type="PROSITE-ProRule" id="PRU00221"/>
    </source>
</evidence>
<dbReference type="PROSITE" id="PS50011">
    <property type="entry name" value="PROTEIN_KINASE_DOM"/>
    <property type="match status" value="1"/>
</dbReference>
<proteinExistence type="inferred from homology"/>
<sequence>MYSSVYSKSTSQRGKMKSLKSVSGHSEIISMSGLDIAVKPILEINTLLCNNILSVKGLLTDKCFVVDHEELKEELVIKCIPEEENISQWIGLPSHTNIVTAYDEFMHDKNKFQLTEFSGITSIDMYRYIESMSLNLALSVPRNYLELIYDCVIQIAIGLEFAHDNNIIHGNLNLSNVLMVRDEENPIFKLNNLKHGSIITSPLNVEANQWPFGKNKKNVSMREKKELLMLKDIYSLGICLLEMMIGRVSENQYSITIDSLPLTWAELPESTPLIQVLVECLNIDSISQRKGKLSTIKRILISEYKKSFKKSFYKLEHIFTTDNPDILNKRAVFTNFKGNDKRAVEYWNEALGMKKSHQDSVINLLFHRWKSAQISDQDVIELIEKVDAINEKDSSLMLKALFMIAVGEKSDGLAILKKVFQGMKAQAGKEETKEEQDSMLGGRETQKDEELTTYGIKSQVIPLFHRIQLEKARYFQNRTIPTDHDNPIMDISISSLSKFMVTSSKDEVIVWAINQSPKKIMKVEIEESKGFNVMSCIDSKGANMFSYKQFDDKISYFTLDIEEGTYEEKASFMLPKELNREPLESLAAEDSVCITEMYFMNECKTLRCIQKDKSETKFADYDMETGKSEVRKAESFEDKSIFRFGLTYVQHHDTFSEFIKRQQSHGNKICFPQSDFESIVVLDKNHGDGEHFLVYDIFNERIKRKFNKPKTSNQAFTVDPECSFLIYSKGTSLGLYSLSIPEEIGSFIKPIYFSKDHNRNPGRIVKEKDRLCGKIMSLLKLYRKNKSKKFLIRIRKMMHKCFDNPPLLSYNNAFLTLYKTLIEDDDLCERVDIIKTHRTMIFNEIKFSNDLHKIRNIALPTNPDNNYLLLSIDGVIHKYDISTKQLIFSFKASAYRTMQIFDNDTRILTCDSSIVKLWHFEQDNAELITSLPIEDPIERFYAPRSRVNKNVYFVGIFQDQNGFKVYKEKLSEHWHCRDKIEVTSVDFSVDNSTFFIGSKDGYLRIYDFKEKNEVGIMKVGRGKAATFISTIDEDYACVATQEPSVYICPLMDPNKDPYELETHQSFVVCMRTSLDRKHLVIGYEDSVIEFWKYHDNTKNFELLKEIKEEFQYFDIDPLCSSMLILNPKGRDIEYHLIEWEWDTSKIEDDLQNVDLDFENIREEDLIDNSKPNKKLIPSDGKGKKRNQTSCCTIF</sequence>
<keyword evidence="8" id="KW-1185">Reference proteome</keyword>
<dbReference type="GO" id="GO:0004672">
    <property type="term" value="F:protein kinase activity"/>
    <property type="evidence" value="ECO:0007669"/>
    <property type="project" value="InterPro"/>
</dbReference>
<dbReference type="SMART" id="SM00320">
    <property type="entry name" value="WD40"/>
    <property type="match status" value="4"/>
</dbReference>
<dbReference type="SUPFAM" id="SSF56112">
    <property type="entry name" value="Protein kinase-like (PK-like)"/>
    <property type="match status" value="1"/>
</dbReference>
<dbReference type="Gene3D" id="2.130.10.10">
    <property type="entry name" value="YVTN repeat-like/Quinoprotein amine dehydrogenase"/>
    <property type="match status" value="1"/>
</dbReference>
<dbReference type="SMART" id="SM00220">
    <property type="entry name" value="S_TKc"/>
    <property type="match status" value="1"/>
</dbReference>
<gene>
    <name evidence="7" type="ORF">ECRASSUSDP1_LOCUS14009</name>
</gene>
<dbReference type="Pfam" id="PF00400">
    <property type="entry name" value="WD40"/>
    <property type="match status" value="1"/>
</dbReference>
<dbReference type="InterPro" id="IPR000719">
    <property type="entry name" value="Prot_kinase_dom"/>
</dbReference>
<reference evidence="7" key="1">
    <citation type="submission" date="2023-07" db="EMBL/GenBank/DDBJ databases">
        <authorList>
            <consortium name="AG Swart"/>
            <person name="Singh M."/>
            <person name="Singh A."/>
            <person name="Seah K."/>
            <person name="Emmerich C."/>
        </authorList>
    </citation>
    <scope>NUCLEOTIDE SEQUENCE</scope>
    <source>
        <strain evidence="7">DP1</strain>
    </source>
</reference>
<evidence type="ECO:0000259" key="6">
    <source>
        <dbReference type="PROSITE" id="PS50011"/>
    </source>
</evidence>
<feature type="domain" description="Protein kinase" evidence="6">
    <location>
        <begin position="1"/>
        <end position="301"/>
    </location>
</feature>
<feature type="repeat" description="WD" evidence="4">
    <location>
        <begin position="1060"/>
        <end position="1101"/>
    </location>
</feature>
<evidence type="ECO:0000256" key="5">
    <source>
        <dbReference type="SAM" id="MobiDB-lite"/>
    </source>
</evidence>
<evidence type="ECO:0000313" key="7">
    <source>
        <dbReference type="EMBL" id="CAI2372678.1"/>
    </source>
</evidence>
<dbReference type="InterPro" id="IPR036322">
    <property type="entry name" value="WD40_repeat_dom_sf"/>
</dbReference>
<name>A0AAD1XH95_EUPCR</name>
<dbReference type="PANTHER" id="PTHR22839:SF0">
    <property type="entry name" value="THO COMPLEX SUBUNIT 3"/>
    <property type="match status" value="1"/>
</dbReference>
<dbReference type="InterPro" id="IPR015943">
    <property type="entry name" value="WD40/YVTN_repeat-like_dom_sf"/>
</dbReference>
<accession>A0AAD1XH95</accession>
<dbReference type="GO" id="GO:0000445">
    <property type="term" value="C:THO complex part of transcription export complex"/>
    <property type="evidence" value="ECO:0007669"/>
    <property type="project" value="TreeGrafter"/>
</dbReference>
<evidence type="ECO:0000256" key="1">
    <source>
        <dbReference type="ARBA" id="ARBA00022574"/>
    </source>
</evidence>
<dbReference type="PROSITE" id="PS50082">
    <property type="entry name" value="WD_REPEATS_2"/>
    <property type="match status" value="1"/>
</dbReference>
<dbReference type="GO" id="GO:0006406">
    <property type="term" value="P:mRNA export from nucleus"/>
    <property type="evidence" value="ECO:0007669"/>
    <property type="project" value="InterPro"/>
</dbReference>
<evidence type="ECO:0000256" key="2">
    <source>
        <dbReference type="ARBA" id="ARBA00022737"/>
    </source>
</evidence>